<gene>
    <name evidence="8" type="ORF">CHS0354_004786</name>
</gene>
<comment type="similarity">
    <text evidence="2">Belongs to the bile acid:sodium symporter (BASS) (TC 2.A.28) family.</text>
</comment>
<dbReference type="Gene3D" id="1.20.1530.20">
    <property type="match status" value="1"/>
</dbReference>
<evidence type="ECO:0000256" key="3">
    <source>
        <dbReference type="ARBA" id="ARBA00022692"/>
    </source>
</evidence>
<feature type="transmembrane region" description="Helical" evidence="7">
    <location>
        <begin position="163"/>
        <end position="185"/>
    </location>
</feature>
<proteinExistence type="inferred from homology"/>
<keyword evidence="3 7" id="KW-0812">Transmembrane</keyword>
<keyword evidence="5 7" id="KW-1133">Transmembrane helix</keyword>
<feature type="transmembrane region" description="Helical" evidence="7">
    <location>
        <begin position="69"/>
        <end position="88"/>
    </location>
</feature>
<name>A0AAE0WAI2_9BIVA</name>
<protein>
    <submittedName>
        <fullName evidence="8">Uncharacterized protein</fullName>
    </submittedName>
</protein>
<dbReference type="Proteomes" id="UP001195483">
    <property type="component" value="Unassembled WGS sequence"/>
</dbReference>
<dbReference type="InterPro" id="IPR002657">
    <property type="entry name" value="BilAc:Na_symport/Acr3"/>
</dbReference>
<feature type="transmembrane region" description="Helical" evidence="7">
    <location>
        <begin position="38"/>
        <end position="57"/>
    </location>
</feature>
<reference evidence="8" key="3">
    <citation type="submission" date="2023-05" db="EMBL/GenBank/DDBJ databases">
        <authorList>
            <person name="Smith C.H."/>
        </authorList>
    </citation>
    <scope>NUCLEOTIDE SEQUENCE</scope>
    <source>
        <strain evidence="8">CHS0354</strain>
        <tissue evidence="8">Mantle</tissue>
    </source>
</reference>
<evidence type="ECO:0000256" key="5">
    <source>
        <dbReference type="ARBA" id="ARBA00022989"/>
    </source>
</evidence>
<evidence type="ECO:0000256" key="4">
    <source>
        <dbReference type="ARBA" id="ARBA00022847"/>
    </source>
</evidence>
<evidence type="ECO:0000256" key="1">
    <source>
        <dbReference type="ARBA" id="ARBA00004141"/>
    </source>
</evidence>
<keyword evidence="4" id="KW-0813">Transport</keyword>
<feature type="transmembrane region" description="Helical" evidence="7">
    <location>
        <begin position="100"/>
        <end position="121"/>
    </location>
</feature>
<sequence length="208" mass="22998">MAENNSSFEYDLYSNVTNVTDVNLVPTFDPVVQKAIDIILMIIMALVMMTLCCTIQLEDLKRQLRTPIAMGMAMFCQFILYPALVFGLAHALKPDKWDAIGMILLGTCPGGTLSNIITFWAGGNVALSVSMTAASTAIGIGMMPLNLWIYTRSWTDQSTVVPYINIVIALFLIMVPVPIGMLILWKFPRAAVWVAKVVVKCFTQKIKI</sequence>
<reference evidence="8" key="2">
    <citation type="journal article" date="2021" name="Genome Biol. Evol.">
        <title>Developing a high-quality reference genome for a parasitic bivalve with doubly uniparental inheritance (Bivalvia: Unionida).</title>
        <authorList>
            <person name="Smith C.H."/>
        </authorList>
    </citation>
    <scope>NUCLEOTIDE SEQUENCE</scope>
    <source>
        <strain evidence="8">CHS0354</strain>
        <tissue evidence="8">Mantle</tissue>
    </source>
</reference>
<dbReference type="InterPro" id="IPR038770">
    <property type="entry name" value="Na+/solute_symporter_sf"/>
</dbReference>
<dbReference type="InterPro" id="IPR004710">
    <property type="entry name" value="Bilac:Na_transpt"/>
</dbReference>
<feature type="transmembrane region" description="Helical" evidence="7">
    <location>
        <begin position="133"/>
        <end position="151"/>
    </location>
</feature>
<evidence type="ECO:0000256" key="7">
    <source>
        <dbReference type="SAM" id="Phobius"/>
    </source>
</evidence>
<comment type="caution">
    <text evidence="8">The sequence shown here is derived from an EMBL/GenBank/DDBJ whole genome shotgun (WGS) entry which is preliminary data.</text>
</comment>
<dbReference type="GO" id="GO:0016020">
    <property type="term" value="C:membrane"/>
    <property type="evidence" value="ECO:0007669"/>
    <property type="project" value="UniProtKB-SubCell"/>
</dbReference>
<keyword evidence="6 7" id="KW-0472">Membrane</keyword>
<comment type="subcellular location">
    <subcellularLocation>
        <location evidence="1">Membrane</location>
        <topology evidence="1">Multi-pass membrane protein</topology>
    </subcellularLocation>
</comment>
<keyword evidence="4" id="KW-0769">Symport</keyword>
<reference evidence="8" key="1">
    <citation type="journal article" date="2021" name="Genome Biol. Evol.">
        <title>A High-Quality Reference Genome for a Parasitic Bivalve with Doubly Uniparental Inheritance (Bivalvia: Unionida).</title>
        <authorList>
            <person name="Smith C.H."/>
        </authorList>
    </citation>
    <scope>NUCLEOTIDE SEQUENCE</scope>
    <source>
        <strain evidence="8">CHS0354</strain>
    </source>
</reference>
<organism evidence="8 9">
    <name type="scientific">Potamilus streckersoni</name>
    <dbReference type="NCBI Taxonomy" id="2493646"/>
    <lineage>
        <taxon>Eukaryota</taxon>
        <taxon>Metazoa</taxon>
        <taxon>Spiralia</taxon>
        <taxon>Lophotrochozoa</taxon>
        <taxon>Mollusca</taxon>
        <taxon>Bivalvia</taxon>
        <taxon>Autobranchia</taxon>
        <taxon>Heteroconchia</taxon>
        <taxon>Palaeoheterodonta</taxon>
        <taxon>Unionida</taxon>
        <taxon>Unionoidea</taxon>
        <taxon>Unionidae</taxon>
        <taxon>Ambleminae</taxon>
        <taxon>Lampsilini</taxon>
        <taxon>Potamilus</taxon>
    </lineage>
</organism>
<dbReference type="AlphaFoldDB" id="A0AAE0WAI2"/>
<evidence type="ECO:0000313" key="8">
    <source>
        <dbReference type="EMBL" id="KAK3608128.1"/>
    </source>
</evidence>
<evidence type="ECO:0000256" key="2">
    <source>
        <dbReference type="ARBA" id="ARBA00006528"/>
    </source>
</evidence>
<dbReference type="PANTHER" id="PTHR10361">
    <property type="entry name" value="SODIUM-BILE ACID COTRANSPORTER"/>
    <property type="match status" value="1"/>
</dbReference>
<evidence type="ECO:0000256" key="6">
    <source>
        <dbReference type="ARBA" id="ARBA00023136"/>
    </source>
</evidence>
<dbReference type="Pfam" id="PF01758">
    <property type="entry name" value="SBF"/>
    <property type="match status" value="1"/>
</dbReference>
<keyword evidence="9" id="KW-1185">Reference proteome</keyword>
<dbReference type="GO" id="GO:0008508">
    <property type="term" value="F:bile acid:sodium symporter activity"/>
    <property type="evidence" value="ECO:0007669"/>
    <property type="project" value="TreeGrafter"/>
</dbReference>
<accession>A0AAE0WAI2</accession>
<evidence type="ECO:0000313" key="9">
    <source>
        <dbReference type="Proteomes" id="UP001195483"/>
    </source>
</evidence>
<dbReference type="EMBL" id="JAEAOA010000353">
    <property type="protein sequence ID" value="KAK3608128.1"/>
    <property type="molecule type" value="Genomic_DNA"/>
</dbReference>
<dbReference type="PANTHER" id="PTHR10361:SF28">
    <property type="entry name" value="P3 PROTEIN-RELATED"/>
    <property type="match status" value="1"/>
</dbReference>